<protein>
    <recommendedName>
        <fullName evidence="1">Reverse transcriptase domain-containing protein</fullName>
    </recommendedName>
</protein>
<dbReference type="InterPro" id="IPR000477">
    <property type="entry name" value="RT_dom"/>
</dbReference>
<evidence type="ECO:0000313" key="3">
    <source>
        <dbReference type="Proteomes" id="UP000507470"/>
    </source>
</evidence>
<dbReference type="SUPFAM" id="SSF56219">
    <property type="entry name" value="DNase I-like"/>
    <property type="match status" value="1"/>
</dbReference>
<organism evidence="2 3">
    <name type="scientific">Mytilus coruscus</name>
    <name type="common">Sea mussel</name>
    <dbReference type="NCBI Taxonomy" id="42192"/>
    <lineage>
        <taxon>Eukaryota</taxon>
        <taxon>Metazoa</taxon>
        <taxon>Spiralia</taxon>
        <taxon>Lophotrochozoa</taxon>
        <taxon>Mollusca</taxon>
        <taxon>Bivalvia</taxon>
        <taxon>Autobranchia</taxon>
        <taxon>Pteriomorphia</taxon>
        <taxon>Mytilida</taxon>
        <taxon>Mytiloidea</taxon>
        <taxon>Mytilidae</taxon>
        <taxon>Mytilinae</taxon>
        <taxon>Mytilus</taxon>
    </lineage>
</organism>
<gene>
    <name evidence="2" type="ORF">MCOR_4626</name>
</gene>
<dbReference type="Gene3D" id="3.60.10.10">
    <property type="entry name" value="Endonuclease/exonuclease/phosphatase"/>
    <property type="match status" value="1"/>
</dbReference>
<keyword evidence="3" id="KW-1185">Reference proteome</keyword>
<dbReference type="Proteomes" id="UP000507470">
    <property type="component" value="Unassembled WGS sequence"/>
</dbReference>
<dbReference type="PANTHER" id="PTHR31635:SF196">
    <property type="entry name" value="REVERSE TRANSCRIPTASE DOMAIN-CONTAINING PROTEIN-RELATED"/>
    <property type="match status" value="1"/>
</dbReference>
<proteinExistence type="predicted"/>
<dbReference type="EMBL" id="CACVKT020000784">
    <property type="protein sequence ID" value="CAC5363066.1"/>
    <property type="molecule type" value="Genomic_DNA"/>
</dbReference>
<dbReference type="Pfam" id="PF00078">
    <property type="entry name" value="RVT_1"/>
    <property type="match status" value="1"/>
</dbReference>
<dbReference type="InterPro" id="IPR036691">
    <property type="entry name" value="Endo/exonu/phosph_ase_sf"/>
</dbReference>
<name>A0A6J8A9N0_MYTCO</name>
<dbReference type="OrthoDB" id="6255742at2759"/>
<evidence type="ECO:0000259" key="1">
    <source>
        <dbReference type="PROSITE" id="PS50878"/>
    </source>
</evidence>
<sequence>MNTSMSKLDRSGKALHIEDKAYKSLMKISEQFNIYDIWRARNSTSRIFSWRRIVESNLQQSRIDFIFVPKSISAYVKNIYYKHTTFSDHSFVVLNVDFSPVEKGPGLWIFNNTLLNDEYFVEKVDNLIENEKKCPLFEKKVANGEVFNENKYEEIKLEMQKYEEKICKGAILRSKADWAIDGDKNSAYFLQLEKHRQENNCIKELKDKNGIIISKTDKILDEIHQYYKTLFSCTNIDEMKMNELLSFISKTISENHQNYLDSEITPEEIFKSLNGMNRNKSPGGDGITVSFYLKFFHHFGEILKKVIDVIEKERIMSRSMRHGIISLIFKNKGDKNLLRNFRPISLLAVDYKILARVMANRLKIVLPFVISEFQSCCVVGRDIADTTASIRDIIDLIEQENFEGYLLKIDQQNAFDRVDHKYLFSVLEKFGFGDKFINWIKMFYTEIFSTVKCNGFLTKYVPLCNSIKQGCTMSAILYVLAAEPLEQALLKNNNIHGIKIPFSVKESKYFAHADDTTLTVADKNSVTEAFKIFDLYSQASGAKINREKSEILCLGSAKISEKELEQFGIQLCENVTKLLGIYIGKDKQSCESLNWDDKIKKIKTILYFWSKRELTLPGRATVFSTLIMSRLYYTLTVCPLPVKIKNEIRLIALKFLWNRKTHLVKYQSIVGKKIQGGFAFTRDFS</sequence>
<dbReference type="PROSITE" id="PS50878">
    <property type="entry name" value="RT_POL"/>
    <property type="match status" value="1"/>
</dbReference>
<dbReference type="AlphaFoldDB" id="A0A6J8A9N0"/>
<reference evidence="2 3" key="1">
    <citation type="submission" date="2020-06" db="EMBL/GenBank/DDBJ databases">
        <authorList>
            <person name="Li R."/>
            <person name="Bekaert M."/>
        </authorList>
    </citation>
    <scope>NUCLEOTIDE SEQUENCE [LARGE SCALE GENOMIC DNA]</scope>
    <source>
        <strain evidence="3">wild</strain>
    </source>
</reference>
<accession>A0A6J8A9N0</accession>
<dbReference type="CDD" id="cd01650">
    <property type="entry name" value="RT_nLTR_like"/>
    <property type="match status" value="1"/>
</dbReference>
<dbReference type="PANTHER" id="PTHR31635">
    <property type="entry name" value="REVERSE TRANSCRIPTASE DOMAIN-CONTAINING PROTEIN-RELATED"/>
    <property type="match status" value="1"/>
</dbReference>
<evidence type="ECO:0000313" key="2">
    <source>
        <dbReference type="EMBL" id="CAC5363066.1"/>
    </source>
</evidence>
<feature type="domain" description="Reverse transcriptase" evidence="1">
    <location>
        <begin position="309"/>
        <end position="571"/>
    </location>
</feature>